<keyword evidence="1" id="KW-0812">Transmembrane</keyword>
<accession>A0A0F9NTV5</accession>
<evidence type="ECO:0000313" key="2">
    <source>
        <dbReference type="EMBL" id="KKM84757.1"/>
    </source>
</evidence>
<sequence>MTKKKCYACKDFIRGDRISIYGFGGIGASLVDWGCFLLMKAKGLLMPKSLDTSKSVIEM</sequence>
<keyword evidence="1" id="KW-0472">Membrane</keyword>
<evidence type="ECO:0000256" key="1">
    <source>
        <dbReference type="SAM" id="Phobius"/>
    </source>
</evidence>
<name>A0A0F9NTV5_9ZZZZ</name>
<keyword evidence="1" id="KW-1133">Transmembrane helix</keyword>
<gene>
    <name evidence="2" type="ORF">LCGC14_1296010</name>
</gene>
<protein>
    <submittedName>
        <fullName evidence="2">Uncharacterized protein</fullName>
    </submittedName>
</protein>
<feature type="transmembrane region" description="Helical" evidence="1">
    <location>
        <begin position="20"/>
        <end position="39"/>
    </location>
</feature>
<dbReference type="AlphaFoldDB" id="A0A0F9NTV5"/>
<reference evidence="2" key="1">
    <citation type="journal article" date="2015" name="Nature">
        <title>Complex archaea that bridge the gap between prokaryotes and eukaryotes.</title>
        <authorList>
            <person name="Spang A."/>
            <person name="Saw J.H."/>
            <person name="Jorgensen S.L."/>
            <person name="Zaremba-Niedzwiedzka K."/>
            <person name="Martijn J."/>
            <person name="Lind A.E."/>
            <person name="van Eijk R."/>
            <person name="Schleper C."/>
            <person name="Guy L."/>
            <person name="Ettema T.J."/>
        </authorList>
    </citation>
    <scope>NUCLEOTIDE SEQUENCE</scope>
</reference>
<dbReference type="EMBL" id="LAZR01007518">
    <property type="protein sequence ID" value="KKM84757.1"/>
    <property type="molecule type" value="Genomic_DNA"/>
</dbReference>
<proteinExistence type="predicted"/>
<organism evidence="2">
    <name type="scientific">marine sediment metagenome</name>
    <dbReference type="NCBI Taxonomy" id="412755"/>
    <lineage>
        <taxon>unclassified sequences</taxon>
        <taxon>metagenomes</taxon>
        <taxon>ecological metagenomes</taxon>
    </lineage>
</organism>
<comment type="caution">
    <text evidence="2">The sequence shown here is derived from an EMBL/GenBank/DDBJ whole genome shotgun (WGS) entry which is preliminary data.</text>
</comment>